<dbReference type="Pfam" id="PF00817">
    <property type="entry name" value="IMS"/>
    <property type="match status" value="1"/>
</dbReference>
<dbReference type="GO" id="GO:0006281">
    <property type="term" value="P:DNA repair"/>
    <property type="evidence" value="ECO:0007669"/>
    <property type="project" value="UniProtKB-KW"/>
</dbReference>
<dbReference type="STRING" id="299255.SAMN02745129_2621"/>
<reference evidence="7 8" key="1">
    <citation type="submission" date="2016-11" db="EMBL/GenBank/DDBJ databases">
        <authorList>
            <person name="Jaros S."/>
            <person name="Januszkiewicz K."/>
            <person name="Wedrychowicz H."/>
        </authorList>
    </citation>
    <scope>NUCLEOTIDE SEQUENCE [LARGE SCALE GENOMIC DNA]</scope>
    <source>
        <strain evidence="7 8">DSM 16917</strain>
    </source>
</reference>
<accession>A0A1M5ULB8</accession>
<dbReference type="InterPro" id="IPR025188">
    <property type="entry name" value="DUF4113"/>
</dbReference>
<comment type="similarity">
    <text evidence="1">Belongs to the DNA polymerase type-Y family.</text>
</comment>
<evidence type="ECO:0000313" key="8">
    <source>
        <dbReference type="Proteomes" id="UP000184268"/>
    </source>
</evidence>
<evidence type="ECO:0000256" key="2">
    <source>
        <dbReference type="ARBA" id="ARBA00022763"/>
    </source>
</evidence>
<evidence type="ECO:0000256" key="1">
    <source>
        <dbReference type="ARBA" id="ARBA00010945"/>
    </source>
</evidence>
<dbReference type="InterPro" id="IPR043128">
    <property type="entry name" value="Rev_trsase/Diguanyl_cyclase"/>
</dbReference>
<sequence>MIYLIDANAFYCGAEASVDPSLRNLTNGHIVLTNSDGCVCAATKPALAILGKKFQPYFQIEGLVEQHGIRVHSSNYELYAAVSQRMNETLRSFGPARHHVYSIDETFQEYYGITDHHQLARAIRQRVWKEQRIPMGVGVGPTYVLAKAANHAAKRLEGYRGIAVIDNDHERRRILAQMKLTDVWGIGSRLAARMEAIGLRTALDLSQQQPQQMRRQFSVNVERIVRELNGELAMGFDEVPPPAKEICSSLTVKARLTDLVSFRQAMALRVEYAAERLRRQGQMCEVISVFAYASQGDRERGNGFSASKVIQLPVATDDTRTLVSKVMTEVEAMWRPGARVAKHGVILSGLSNASSSQMSLFEAPPANSGPLMKAMDDINARFGSGALQTAATGMLDRAELNHRQFLSKNPLTRWSDIPKARC</sequence>
<keyword evidence="2" id="KW-0227">DNA damage</keyword>
<protein>
    <submittedName>
        <fullName evidence="7">DNA polymerase V</fullName>
    </submittedName>
</protein>
<evidence type="ECO:0000256" key="3">
    <source>
        <dbReference type="ARBA" id="ARBA00023199"/>
    </source>
</evidence>
<dbReference type="AlphaFoldDB" id="A0A1M5ULB8"/>
<organism evidence="7 8">
    <name type="scientific">Ferrimonas marina</name>
    <dbReference type="NCBI Taxonomy" id="299255"/>
    <lineage>
        <taxon>Bacteria</taxon>
        <taxon>Pseudomonadati</taxon>
        <taxon>Pseudomonadota</taxon>
        <taxon>Gammaproteobacteria</taxon>
        <taxon>Alteromonadales</taxon>
        <taxon>Ferrimonadaceae</taxon>
        <taxon>Ferrimonas</taxon>
    </lineage>
</organism>
<keyword evidence="8" id="KW-1185">Reference proteome</keyword>
<dbReference type="SUPFAM" id="SSF56672">
    <property type="entry name" value="DNA/RNA polymerases"/>
    <property type="match status" value="1"/>
</dbReference>
<dbReference type="CDD" id="cd01700">
    <property type="entry name" value="PolY_Pol_V_umuC"/>
    <property type="match status" value="1"/>
</dbReference>
<dbReference type="InterPro" id="IPR001126">
    <property type="entry name" value="UmuC"/>
</dbReference>
<dbReference type="GO" id="GO:0009432">
    <property type="term" value="P:SOS response"/>
    <property type="evidence" value="ECO:0007669"/>
    <property type="project" value="UniProtKB-KW"/>
</dbReference>
<dbReference type="OrthoDB" id="9808813at2"/>
<name>A0A1M5ULB8_9GAMM</name>
<keyword evidence="5" id="KW-0742">SOS response</keyword>
<evidence type="ECO:0000256" key="4">
    <source>
        <dbReference type="ARBA" id="ARBA00023204"/>
    </source>
</evidence>
<feature type="domain" description="UmuC" evidence="6">
    <location>
        <begin position="2"/>
        <end position="187"/>
    </location>
</feature>
<dbReference type="Gene3D" id="3.30.70.270">
    <property type="match status" value="1"/>
</dbReference>
<dbReference type="InterPro" id="IPR050116">
    <property type="entry name" value="DNA_polymerase-Y"/>
</dbReference>
<dbReference type="InterPro" id="IPR043502">
    <property type="entry name" value="DNA/RNA_pol_sf"/>
</dbReference>
<dbReference type="GO" id="GO:0003887">
    <property type="term" value="F:DNA-directed DNA polymerase activity"/>
    <property type="evidence" value="ECO:0007669"/>
    <property type="project" value="TreeGrafter"/>
</dbReference>
<dbReference type="EMBL" id="FQXG01000003">
    <property type="protein sequence ID" value="SHH63720.1"/>
    <property type="molecule type" value="Genomic_DNA"/>
</dbReference>
<gene>
    <name evidence="7" type="ORF">SAMN02745129_2621</name>
</gene>
<dbReference type="Gene3D" id="1.10.150.20">
    <property type="entry name" value="5' to 3' exonuclease, C-terminal subdomain"/>
    <property type="match status" value="1"/>
</dbReference>
<dbReference type="Proteomes" id="UP000184268">
    <property type="component" value="Unassembled WGS sequence"/>
</dbReference>
<dbReference type="PANTHER" id="PTHR11076:SF34">
    <property type="entry name" value="PROTEIN UMUC"/>
    <property type="match status" value="1"/>
</dbReference>
<dbReference type="GO" id="GO:0003684">
    <property type="term" value="F:damaged DNA binding"/>
    <property type="evidence" value="ECO:0007669"/>
    <property type="project" value="InterPro"/>
</dbReference>
<dbReference type="PROSITE" id="PS50173">
    <property type="entry name" value="UMUC"/>
    <property type="match status" value="1"/>
</dbReference>
<dbReference type="GO" id="GO:0042276">
    <property type="term" value="P:error-prone translesion synthesis"/>
    <property type="evidence" value="ECO:0007669"/>
    <property type="project" value="TreeGrafter"/>
</dbReference>
<evidence type="ECO:0000259" key="6">
    <source>
        <dbReference type="PROSITE" id="PS50173"/>
    </source>
</evidence>
<evidence type="ECO:0000313" key="7">
    <source>
        <dbReference type="EMBL" id="SHH63720.1"/>
    </source>
</evidence>
<dbReference type="RefSeq" id="WP_067654997.1">
    <property type="nucleotide sequence ID" value="NZ_FQXG01000003.1"/>
</dbReference>
<dbReference type="Pfam" id="PF11799">
    <property type="entry name" value="IMS_C"/>
    <property type="match status" value="1"/>
</dbReference>
<dbReference type="Pfam" id="PF13438">
    <property type="entry name" value="DUF4113"/>
    <property type="match status" value="1"/>
</dbReference>
<dbReference type="GO" id="GO:0005829">
    <property type="term" value="C:cytosol"/>
    <property type="evidence" value="ECO:0007669"/>
    <property type="project" value="TreeGrafter"/>
</dbReference>
<evidence type="ECO:0000256" key="5">
    <source>
        <dbReference type="ARBA" id="ARBA00023236"/>
    </source>
</evidence>
<proteinExistence type="inferred from homology"/>
<keyword evidence="3" id="KW-0741">SOS mutagenesis</keyword>
<dbReference type="Gene3D" id="3.40.1170.60">
    <property type="match status" value="1"/>
</dbReference>
<dbReference type="PANTHER" id="PTHR11076">
    <property type="entry name" value="DNA REPAIR POLYMERASE UMUC / TRANSFERASE FAMILY MEMBER"/>
    <property type="match status" value="1"/>
</dbReference>
<dbReference type="InterPro" id="IPR017961">
    <property type="entry name" value="DNA_pol_Y-fam_little_finger"/>
</dbReference>
<keyword evidence="4" id="KW-0234">DNA repair</keyword>